<dbReference type="RefSeq" id="XP_040717291.1">
    <property type="nucleotide sequence ID" value="XM_040860001.1"/>
</dbReference>
<evidence type="ECO:0000313" key="2">
    <source>
        <dbReference type="Proteomes" id="UP000193689"/>
    </source>
</evidence>
<dbReference type="InParanoid" id="A0A1Y2E4G2"/>
<sequence>MIKMKEAGPQYFYIPQFLAAPDQKGTTPLSPLNSPTPHFIDFLPCHPPESRQSAAAAAHNSGPHRHHHTAALLPRSGKLPDLGKLGVRSISSSTTTTRSIEGRRGRLVGKGVQRGAIRVSPNHFRSWFRCFGLGSSCKGDPYEIEEGIDFSFCCHGADAGSDNARGYPVDHADPVGATAVMSCRDCALHHPRLVTKGKVYTAGVTHR</sequence>
<protein>
    <submittedName>
        <fullName evidence="1">Uncharacterized protein</fullName>
    </submittedName>
</protein>
<dbReference type="GeneID" id="63776213"/>
<evidence type="ECO:0000313" key="1">
    <source>
        <dbReference type="EMBL" id="ORY66327.1"/>
    </source>
</evidence>
<comment type="caution">
    <text evidence="1">The sequence shown here is derived from an EMBL/GenBank/DDBJ whole genome shotgun (WGS) entry which is preliminary data.</text>
</comment>
<name>A0A1Y2E4G2_9PEZI</name>
<accession>A0A1Y2E4G2</accession>
<organism evidence="1 2">
    <name type="scientific">Pseudomassariella vexata</name>
    <dbReference type="NCBI Taxonomy" id="1141098"/>
    <lineage>
        <taxon>Eukaryota</taxon>
        <taxon>Fungi</taxon>
        <taxon>Dikarya</taxon>
        <taxon>Ascomycota</taxon>
        <taxon>Pezizomycotina</taxon>
        <taxon>Sordariomycetes</taxon>
        <taxon>Xylariomycetidae</taxon>
        <taxon>Amphisphaeriales</taxon>
        <taxon>Pseudomassariaceae</taxon>
        <taxon>Pseudomassariella</taxon>
    </lineage>
</organism>
<reference evidence="1 2" key="1">
    <citation type="submission" date="2016-07" db="EMBL/GenBank/DDBJ databases">
        <title>Pervasive Adenine N6-methylation of Active Genes in Fungi.</title>
        <authorList>
            <consortium name="DOE Joint Genome Institute"/>
            <person name="Mondo S.J."/>
            <person name="Dannebaum R.O."/>
            <person name="Kuo R.C."/>
            <person name="Labutti K."/>
            <person name="Haridas S."/>
            <person name="Kuo A."/>
            <person name="Salamov A."/>
            <person name="Ahrendt S.R."/>
            <person name="Lipzen A."/>
            <person name="Sullivan W."/>
            <person name="Andreopoulos W.B."/>
            <person name="Clum A."/>
            <person name="Lindquist E."/>
            <person name="Daum C."/>
            <person name="Ramamoorthy G.K."/>
            <person name="Gryganskyi A."/>
            <person name="Culley D."/>
            <person name="Magnuson J.K."/>
            <person name="James T.Y."/>
            <person name="O'Malley M.A."/>
            <person name="Stajich J.E."/>
            <person name="Spatafora J.W."/>
            <person name="Visel A."/>
            <person name="Grigoriev I.V."/>
        </authorList>
    </citation>
    <scope>NUCLEOTIDE SEQUENCE [LARGE SCALE GENOMIC DNA]</scope>
    <source>
        <strain evidence="1 2">CBS 129021</strain>
    </source>
</reference>
<proteinExistence type="predicted"/>
<keyword evidence="2" id="KW-1185">Reference proteome</keyword>
<dbReference type="AlphaFoldDB" id="A0A1Y2E4G2"/>
<gene>
    <name evidence="1" type="ORF">BCR38DRAFT_429904</name>
</gene>
<dbReference type="EMBL" id="MCFJ01000005">
    <property type="protein sequence ID" value="ORY66327.1"/>
    <property type="molecule type" value="Genomic_DNA"/>
</dbReference>
<dbReference type="Proteomes" id="UP000193689">
    <property type="component" value="Unassembled WGS sequence"/>
</dbReference>